<feature type="compositionally biased region" description="Basic and acidic residues" evidence="8">
    <location>
        <begin position="1"/>
        <end position="50"/>
    </location>
</feature>
<protein>
    <submittedName>
        <fullName evidence="12">Uncharacterized protein</fullName>
    </submittedName>
</protein>
<feature type="transmembrane region" description="Helical" evidence="9">
    <location>
        <begin position="869"/>
        <end position="895"/>
    </location>
</feature>
<dbReference type="FunFam" id="3.40.50.300:FF:000913">
    <property type="entry name" value="ABC multidrug transporter SitT"/>
    <property type="match status" value="1"/>
</dbReference>
<dbReference type="Gene3D" id="3.40.50.300">
    <property type="entry name" value="P-loop containing nucleotide triphosphate hydrolases"/>
    <property type="match status" value="2"/>
</dbReference>
<organism evidence="12 13">
    <name type="scientific">Pisolithus tinctorius Marx 270</name>
    <dbReference type="NCBI Taxonomy" id="870435"/>
    <lineage>
        <taxon>Eukaryota</taxon>
        <taxon>Fungi</taxon>
        <taxon>Dikarya</taxon>
        <taxon>Basidiomycota</taxon>
        <taxon>Agaricomycotina</taxon>
        <taxon>Agaricomycetes</taxon>
        <taxon>Agaricomycetidae</taxon>
        <taxon>Boletales</taxon>
        <taxon>Sclerodermatineae</taxon>
        <taxon>Pisolithaceae</taxon>
        <taxon>Pisolithus</taxon>
    </lineage>
</organism>
<dbReference type="STRING" id="870435.A0A0C3P5V5"/>
<keyword evidence="3 9" id="KW-0812">Transmembrane</keyword>
<dbReference type="OrthoDB" id="6500128at2759"/>
<dbReference type="SMART" id="SM00382">
    <property type="entry name" value="AAA"/>
    <property type="match status" value="2"/>
</dbReference>
<evidence type="ECO:0000256" key="4">
    <source>
        <dbReference type="ARBA" id="ARBA00022741"/>
    </source>
</evidence>
<keyword evidence="5" id="KW-0067">ATP-binding</keyword>
<dbReference type="GO" id="GO:0005524">
    <property type="term" value="F:ATP binding"/>
    <property type="evidence" value="ECO:0007669"/>
    <property type="project" value="UniProtKB-KW"/>
</dbReference>
<comment type="similarity">
    <text evidence="2">Belongs to the ABC transporter superfamily. ABCB family. Multidrug resistance exporter (TC 3.A.1.201) subfamily.</text>
</comment>
<evidence type="ECO:0000313" key="12">
    <source>
        <dbReference type="EMBL" id="KIO02689.1"/>
    </source>
</evidence>
<feature type="domain" description="ABC transmembrane type-1" evidence="11">
    <location>
        <begin position="755"/>
        <end position="1042"/>
    </location>
</feature>
<feature type="transmembrane region" description="Helical" evidence="9">
    <location>
        <begin position="981"/>
        <end position="1002"/>
    </location>
</feature>
<dbReference type="Pfam" id="PF00005">
    <property type="entry name" value="ABC_tran"/>
    <property type="match status" value="2"/>
</dbReference>
<dbReference type="SUPFAM" id="SSF90123">
    <property type="entry name" value="ABC transporter transmembrane region"/>
    <property type="match status" value="2"/>
</dbReference>
<dbReference type="HOGENOM" id="CLU_000604_17_2_1"/>
<dbReference type="InterPro" id="IPR039421">
    <property type="entry name" value="Type_1_exporter"/>
</dbReference>
<dbReference type="Gene3D" id="1.20.1560.10">
    <property type="entry name" value="ABC transporter type 1, transmembrane domain"/>
    <property type="match status" value="1"/>
</dbReference>
<feature type="region of interest" description="Disordered" evidence="8">
    <location>
        <begin position="1"/>
        <end position="52"/>
    </location>
</feature>
<evidence type="ECO:0000256" key="9">
    <source>
        <dbReference type="SAM" id="Phobius"/>
    </source>
</evidence>
<keyword evidence="7 9" id="KW-0472">Membrane</keyword>
<feature type="transmembrane region" description="Helical" evidence="9">
    <location>
        <begin position="222"/>
        <end position="240"/>
    </location>
</feature>
<dbReference type="GO" id="GO:0016887">
    <property type="term" value="F:ATP hydrolysis activity"/>
    <property type="evidence" value="ECO:0007669"/>
    <property type="project" value="InterPro"/>
</dbReference>
<feature type="transmembrane region" description="Helical" evidence="9">
    <location>
        <begin position="1014"/>
        <end position="1034"/>
    </location>
</feature>
<dbReference type="InterPro" id="IPR017871">
    <property type="entry name" value="ABC_transporter-like_CS"/>
</dbReference>
<feature type="domain" description="ABC transporter" evidence="10">
    <location>
        <begin position="424"/>
        <end position="669"/>
    </location>
</feature>
<reference evidence="12 13" key="1">
    <citation type="submission" date="2014-04" db="EMBL/GenBank/DDBJ databases">
        <authorList>
            <consortium name="DOE Joint Genome Institute"/>
            <person name="Kuo A."/>
            <person name="Kohler A."/>
            <person name="Costa M.D."/>
            <person name="Nagy L.G."/>
            <person name="Floudas D."/>
            <person name="Copeland A."/>
            <person name="Barry K.W."/>
            <person name="Cichocki N."/>
            <person name="Veneault-Fourrey C."/>
            <person name="LaButti K."/>
            <person name="Lindquist E.A."/>
            <person name="Lipzen A."/>
            <person name="Lundell T."/>
            <person name="Morin E."/>
            <person name="Murat C."/>
            <person name="Sun H."/>
            <person name="Tunlid A."/>
            <person name="Henrissat B."/>
            <person name="Grigoriev I.V."/>
            <person name="Hibbett D.S."/>
            <person name="Martin F."/>
            <person name="Nordberg H.P."/>
            <person name="Cantor M.N."/>
            <person name="Hua S.X."/>
        </authorList>
    </citation>
    <scope>NUCLEOTIDE SEQUENCE [LARGE SCALE GENOMIC DNA]</scope>
    <source>
        <strain evidence="12 13">Marx 270</strain>
    </source>
</reference>
<evidence type="ECO:0000313" key="13">
    <source>
        <dbReference type="Proteomes" id="UP000054217"/>
    </source>
</evidence>
<dbReference type="PROSITE" id="PS50893">
    <property type="entry name" value="ABC_TRANSPORTER_2"/>
    <property type="match status" value="2"/>
</dbReference>
<dbReference type="PANTHER" id="PTHR43394:SF27">
    <property type="entry name" value="ATP-DEPENDENT TRANSLOCASE ABCB1-LIKE"/>
    <property type="match status" value="1"/>
</dbReference>
<dbReference type="FunFam" id="1.20.1560.10:FF:000102">
    <property type="entry name" value="ABC multidrug transporter Mdr1"/>
    <property type="match status" value="1"/>
</dbReference>
<dbReference type="PROSITE" id="PS50929">
    <property type="entry name" value="ABC_TM1F"/>
    <property type="match status" value="2"/>
</dbReference>
<feature type="transmembrane region" description="Helical" evidence="9">
    <location>
        <begin position="751"/>
        <end position="778"/>
    </location>
</feature>
<dbReference type="SUPFAM" id="SSF52540">
    <property type="entry name" value="P-loop containing nucleoside triphosphate hydrolases"/>
    <property type="match status" value="2"/>
</dbReference>
<feature type="transmembrane region" description="Helical" evidence="9">
    <location>
        <begin position="798"/>
        <end position="823"/>
    </location>
</feature>
<dbReference type="GO" id="GO:0090374">
    <property type="term" value="P:oligopeptide export from mitochondrion"/>
    <property type="evidence" value="ECO:0007669"/>
    <property type="project" value="TreeGrafter"/>
</dbReference>
<evidence type="ECO:0000259" key="10">
    <source>
        <dbReference type="PROSITE" id="PS50893"/>
    </source>
</evidence>
<dbReference type="InterPro" id="IPR003439">
    <property type="entry name" value="ABC_transporter-like_ATP-bd"/>
</dbReference>
<feature type="transmembrane region" description="Helical" evidence="9">
    <location>
        <begin position="149"/>
        <end position="170"/>
    </location>
</feature>
<name>A0A0C3P5V5_PISTI</name>
<dbReference type="GO" id="GO:0015421">
    <property type="term" value="F:ABC-type oligopeptide transporter activity"/>
    <property type="evidence" value="ECO:0007669"/>
    <property type="project" value="TreeGrafter"/>
</dbReference>
<dbReference type="CDD" id="cd18577">
    <property type="entry name" value="ABC_6TM_Pgp_ABCB1_D1_like"/>
    <property type="match status" value="1"/>
</dbReference>
<dbReference type="PANTHER" id="PTHR43394">
    <property type="entry name" value="ATP-DEPENDENT PERMEASE MDL1, MITOCHONDRIAL"/>
    <property type="match status" value="1"/>
</dbReference>
<dbReference type="InterPro" id="IPR003593">
    <property type="entry name" value="AAA+_ATPase"/>
</dbReference>
<dbReference type="FunFam" id="3.40.50.300:FF:000251">
    <property type="entry name" value="ABC transporter B family member 19"/>
    <property type="match status" value="1"/>
</dbReference>
<feature type="domain" description="ABC transporter" evidence="10">
    <location>
        <begin position="1079"/>
        <end position="1319"/>
    </location>
</feature>
<evidence type="ECO:0000256" key="8">
    <source>
        <dbReference type="SAM" id="MobiDB-lite"/>
    </source>
</evidence>
<dbReference type="PROSITE" id="PS00211">
    <property type="entry name" value="ABC_TRANSPORTER_1"/>
    <property type="match status" value="2"/>
</dbReference>
<evidence type="ECO:0000256" key="5">
    <source>
        <dbReference type="ARBA" id="ARBA00022840"/>
    </source>
</evidence>
<dbReference type="Proteomes" id="UP000054217">
    <property type="component" value="Unassembled WGS sequence"/>
</dbReference>
<keyword evidence="4" id="KW-0547">Nucleotide-binding</keyword>
<keyword evidence="13" id="KW-1185">Reference proteome</keyword>
<proteinExistence type="inferred from homology"/>
<dbReference type="CDD" id="cd18578">
    <property type="entry name" value="ABC_6TM_Pgp_ABCB1_D2_like"/>
    <property type="match status" value="1"/>
</dbReference>
<reference evidence="13" key="2">
    <citation type="submission" date="2015-01" db="EMBL/GenBank/DDBJ databases">
        <title>Evolutionary Origins and Diversification of the Mycorrhizal Mutualists.</title>
        <authorList>
            <consortium name="DOE Joint Genome Institute"/>
            <consortium name="Mycorrhizal Genomics Consortium"/>
            <person name="Kohler A."/>
            <person name="Kuo A."/>
            <person name="Nagy L.G."/>
            <person name="Floudas D."/>
            <person name="Copeland A."/>
            <person name="Barry K.W."/>
            <person name="Cichocki N."/>
            <person name="Veneault-Fourrey C."/>
            <person name="LaButti K."/>
            <person name="Lindquist E.A."/>
            <person name="Lipzen A."/>
            <person name="Lundell T."/>
            <person name="Morin E."/>
            <person name="Murat C."/>
            <person name="Riley R."/>
            <person name="Ohm R."/>
            <person name="Sun H."/>
            <person name="Tunlid A."/>
            <person name="Henrissat B."/>
            <person name="Grigoriev I.V."/>
            <person name="Hibbett D.S."/>
            <person name="Martin F."/>
        </authorList>
    </citation>
    <scope>NUCLEOTIDE SEQUENCE [LARGE SCALE GENOMIC DNA]</scope>
    <source>
        <strain evidence="13">Marx 270</strain>
    </source>
</reference>
<dbReference type="EMBL" id="KN831980">
    <property type="protein sequence ID" value="KIO02689.1"/>
    <property type="molecule type" value="Genomic_DNA"/>
</dbReference>
<evidence type="ECO:0000256" key="3">
    <source>
        <dbReference type="ARBA" id="ARBA00022692"/>
    </source>
</evidence>
<comment type="subcellular location">
    <subcellularLocation>
        <location evidence="1">Membrane</location>
        <topology evidence="1">Multi-pass membrane protein</topology>
    </subcellularLocation>
</comment>
<dbReference type="Pfam" id="PF00664">
    <property type="entry name" value="ABC_membrane"/>
    <property type="match status" value="2"/>
</dbReference>
<sequence length="1324" mass="143762">MGDKVLSEKPSIEDTHTIKSSPRKFEGFFQRKKDKSEQEKVDATDIDTKPIEQPPPSVGFAELFRYATPFELSLNAIGVVGAVAAGAAQPLMTLVFGRLIEDFVAFTTELEIYQSAELSGNATAISSAKQNFDSAASEFRTGAAQDASYLTYIGVGMAVCTWIYMYLWIYTGEINAKRIRERYLQAILRQDVAYFDNIGAGEVATRIQTDTHLVQQGISEKVALVVSFLSAFLTGFILAFTQSWRLALAMSSILPCIGVTGAVMNKFVAKYSQEALQYVAESGTIAEEVISTIRTAQAFGSQKMLGSLFDKKIGSVRTLNAKSATWHGCGLGVFFFIIYSSYALAFDFGTTLINEGHATAGQVVNVFMSILIGSFSLAMMAPEARALTNARGAAAKLFATIERVPDIDSASPDGLKPEKVVGEITLEGVRFSYPARSDVPILKGVDLTFEAGKTAALVGASGSGKSTIISLIERFYDPLEGTVKLDGVDIRDLNIKWLRSQIGLVSQEPVLFATTIRANVAYGLIGTPFEHASEDEKFKLIKEACIKSNADGFIGKLPQGYDTMVGERGFLLSGGQKQRVAIARAIVSDPRILLLDEATSALDTRSEGVVQDALDKASAGRTTIAIAHRLSTIKGADQIFVMGEGVVLEQGTHEELIGRNGAYARLVQAQKLRESKEELGDTDIAVVSSAADKEKAVEDEVPLGRRDTHHSVTSELARRKNEERGKAEVDENSYGVLYLFRRIGNLNPDGYRLYLIGLLAAMTTGMVFPVFAIIYAKAIDGFSQTDPSVRRHDGNMNALWFFIVAIVSSVVIAIQNYVFALAASELTTKLRTLSFRAILRQDIHFFDRVENNTGTLTSRVNDYPQKVEGLAGVTLGTIIQAITTLIGGAVIGLAYAWKPALVGMACIPLVFSAGFIRLRVVVLKDQQNKTAHDDSAKLACEAAGAIRTVASLTREDDCLKLYSSSLEEPLRNSKKSAIWSNLVYAFSQSSTFWVIALVFWYGSRLVSTLEISTTNFFTALMGVVFGAMQAGNVFSFVPDISSARGAGAAIIKLLDSTPEIDAEASEGKTFEKRTVEGQIHLEDVHFRYPTRPTVPVLRGLNLTVAPGTYVALVGASGCGKSTVIQLIERFYDPVVGQVLLDGQPINEFNIQEYRKQIALVSQEPTLYAGTIRFNILLGASKPISEVTQEEIEAACRDANILGFIQSLPNGFDTEVGGKGSQLSGGQKQRIAIARALLRNPKVLLLDEATSALDSTSEKVVQEALDSAAKGRTTIAIAHRLSTIQNADCIYFIKEGRVSEAGTHDELLALRGDYYEYVQLQVLKT</sequence>
<dbReference type="FunCoup" id="A0A0C3P5V5">
    <property type="interactions" value="14"/>
</dbReference>
<feature type="transmembrane region" description="Helical" evidence="9">
    <location>
        <begin position="246"/>
        <end position="264"/>
    </location>
</feature>
<feature type="transmembrane region" description="Helical" evidence="9">
    <location>
        <begin position="362"/>
        <end position="381"/>
    </location>
</feature>
<evidence type="ECO:0000256" key="1">
    <source>
        <dbReference type="ARBA" id="ARBA00004141"/>
    </source>
</evidence>
<dbReference type="GO" id="GO:0005743">
    <property type="term" value="C:mitochondrial inner membrane"/>
    <property type="evidence" value="ECO:0007669"/>
    <property type="project" value="TreeGrafter"/>
</dbReference>
<feature type="transmembrane region" description="Helical" evidence="9">
    <location>
        <begin position="324"/>
        <end position="342"/>
    </location>
</feature>
<evidence type="ECO:0000256" key="2">
    <source>
        <dbReference type="ARBA" id="ARBA00007577"/>
    </source>
</evidence>
<evidence type="ECO:0000259" key="11">
    <source>
        <dbReference type="PROSITE" id="PS50929"/>
    </source>
</evidence>
<dbReference type="InterPro" id="IPR027417">
    <property type="entry name" value="P-loop_NTPase"/>
</dbReference>
<accession>A0A0C3P5V5</accession>
<dbReference type="InterPro" id="IPR011527">
    <property type="entry name" value="ABC1_TM_dom"/>
</dbReference>
<dbReference type="InterPro" id="IPR036640">
    <property type="entry name" value="ABC1_TM_sf"/>
</dbReference>
<dbReference type="InParanoid" id="A0A0C3P5V5"/>
<gene>
    <name evidence="12" type="ORF">M404DRAFT_1001904</name>
</gene>
<feature type="transmembrane region" description="Helical" evidence="9">
    <location>
        <begin position="901"/>
        <end position="920"/>
    </location>
</feature>
<keyword evidence="6 9" id="KW-1133">Transmembrane helix</keyword>
<evidence type="ECO:0000256" key="6">
    <source>
        <dbReference type="ARBA" id="ARBA00022989"/>
    </source>
</evidence>
<feature type="domain" description="ABC transmembrane type-1" evidence="11">
    <location>
        <begin position="76"/>
        <end position="389"/>
    </location>
</feature>
<dbReference type="CDD" id="cd03249">
    <property type="entry name" value="ABC_MTABC3_MDL1_MDL2"/>
    <property type="match status" value="2"/>
</dbReference>
<evidence type="ECO:0000256" key="7">
    <source>
        <dbReference type="ARBA" id="ARBA00023136"/>
    </source>
</evidence>